<feature type="domain" description="Glycoside hydrolase family 2 immunoglobulin-like beta-sandwich" evidence="4">
    <location>
        <begin position="286"/>
        <end position="327"/>
    </location>
</feature>
<keyword evidence="2 6" id="KW-0378">Hydrolase</keyword>
<evidence type="ECO:0000256" key="2">
    <source>
        <dbReference type="ARBA" id="ARBA00022801"/>
    </source>
</evidence>
<dbReference type="InterPro" id="IPR006102">
    <property type="entry name" value="Ig-like_GH2"/>
</dbReference>
<dbReference type="SUPFAM" id="SSF49303">
    <property type="entry name" value="beta-Galactosidase/glucuronidase domain"/>
    <property type="match status" value="1"/>
</dbReference>
<reference evidence="6 7" key="1">
    <citation type="journal article" date="2018" name="Syst. Appl. Microbiol.">
        <title>Abditibacterium utsteinense sp. nov., the first cultivated member of candidate phylum FBP, isolated from ice-free Antarctic soil samples.</title>
        <authorList>
            <person name="Tahon G."/>
            <person name="Tytgat B."/>
            <person name="Lebbe L."/>
            <person name="Carlier A."/>
            <person name="Willems A."/>
        </authorList>
    </citation>
    <scope>NUCLEOTIDE SEQUENCE [LARGE SCALE GENOMIC DNA]</scope>
    <source>
        <strain evidence="6 7">LMG 29911</strain>
    </source>
</reference>
<dbReference type="GO" id="GO:0005975">
    <property type="term" value="P:carbohydrate metabolic process"/>
    <property type="evidence" value="ECO:0007669"/>
    <property type="project" value="InterPro"/>
</dbReference>
<dbReference type="InParanoid" id="A0A2S8SSH7"/>
<evidence type="ECO:0000313" key="7">
    <source>
        <dbReference type="Proteomes" id="UP000237684"/>
    </source>
</evidence>
<comment type="similarity">
    <text evidence="1">Belongs to the glycosyl hydrolase 2 family.</text>
</comment>
<dbReference type="Proteomes" id="UP000237684">
    <property type="component" value="Unassembled WGS sequence"/>
</dbReference>
<dbReference type="Gene3D" id="2.60.40.10">
    <property type="entry name" value="Immunoglobulins"/>
    <property type="match status" value="1"/>
</dbReference>
<dbReference type="AlphaFoldDB" id="A0A2S8SSH7"/>
<dbReference type="Gene3D" id="3.20.20.80">
    <property type="entry name" value="Glycosidases"/>
    <property type="match status" value="1"/>
</dbReference>
<dbReference type="Pfam" id="PF02837">
    <property type="entry name" value="Glyco_hydro_2_N"/>
    <property type="match status" value="1"/>
</dbReference>
<sequence>MLALTCSFVHPEARTVKCSMQDFRFEVRVLPRHFDFPMITISENSVPRPEYPRPQFERSHWLNLNGQWQFEIDAGDSGKERALHTVGRALQGEITVPFCPESSLSGVEHTDFMPAVWYKKVVTVPKEWKGQQVLLHFGAVDYDATVWVNGLEVARHRGGFTPFTAPLLSLATGGDEIEICLRARDDNKTPKPRGKQSQQSGNYGCFYTRTTGIWQTVWMEPVSRDAYLLRPRLTPEVGPGRIRLEQRLHGNRPGLIVRATLKDEQGIITQVSTGNGYDLCPRLDLEIPRKRKRLWTTQDPFLYDIDIELLDEAGTVLDSCKTYAGLRGIAIDGKAIRLNGEIVFQRLVLDQGYYADGIMTAPTDAALIEDIELSMKAGFNGARLHQKVFEERFLYHADRLGYLCWGEFADWGCRYTEIDRNQQNHGITFAAQWAEALERDYSHPCIIGWCPLNETYQQLRDEITELDDAARAMYLMTKLLDTTRPVLDASGYSHRVPETDIYDSHDYEQNPPKFRKNQAGLAKSKPYINGEKDRPFSIAYQNQPYFVSEFGGIHWDEGAKILKNIFKEDKAQITVSWGYGASPTTLEEFYARFEGLCGVLLDNADMFGYCYTQLTDVFQEKNGIYNFDRSPKFDMEKIAPSQTRRAAIEMLDEEKLRAKSGVQ</sequence>
<keyword evidence="7" id="KW-1185">Reference proteome</keyword>
<dbReference type="InterPro" id="IPR013783">
    <property type="entry name" value="Ig-like_fold"/>
</dbReference>
<accession>A0A2S8SSH7</accession>
<dbReference type="PANTHER" id="PTHR42732:SF3">
    <property type="entry name" value="HYDROLASE"/>
    <property type="match status" value="1"/>
</dbReference>
<dbReference type="InterPro" id="IPR051913">
    <property type="entry name" value="GH2_Domain-Containing"/>
</dbReference>
<comment type="caution">
    <text evidence="6">The sequence shown here is derived from an EMBL/GenBank/DDBJ whole genome shotgun (WGS) entry which is preliminary data.</text>
</comment>
<evidence type="ECO:0000313" key="6">
    <source>
        <dbReference type="EMBL" id="PQV63728.1"/>
    </source>
</evidence>
<evidence type="ECO:0000259" key="5">
    <source>
        <dbReference type="Pfam" id="PF02837"/>
    </source>
</evidence>
<organism evidence="6 7">
    <name type="scientific">Abditibacterium utsteinense</name>
    <dbReference type="NCBI Taxonomy" id="1960156"/>
    <lineage>
        <taxon>Bacteria</taxon>
        <taxon>Pseudomonadati</taxon>
        <taxon>Abditibacteriota</taxon>
        <taxon>Abditibacteriia</taxon>
        <taxon>Abditibacteriales</taxon>
        <taxon>Abditibacteriaceae</taxon>
        <taxon>Abditibacterium</taxon>
    </lineage>
</organism>
<feature type="domain" description="Glycosyl hydrolases family 2 sugar binding" evidence="5">
    <location>
        <begin position="111"/>
        <end position="174"/>
    </location>
</feature>
<dbReference type="GO" id="GO:0004553">
    <property type="term" value="F:hydrolase activity, hydrolyzing O-glycosyl compounds"/>
    <property type="evidence" value="ECO:0007669"/>
    <property type="project" value="InterPro"/>
</dbReference>
<evidence type="ECO:0000256" key="3">
    <source>
        <dbReference type="ARBA" id="ARBA00023295"/>
    </source>
</evidence>
<evidence type="ECO:0000259" key="4">
    <source>
        <dbReference type="Pfam" id="PF00703"/>
    </source>
</evidence>
<name>A0A2S8SSH7_9BACT</name>
<dbReference type="InterPro" id="IPR008979">
    <property type="entry name" value="Galactose-bd-like_sf"/>
</dbReference>
<dbReference type="InterPro" id="IPR017853">
    <property type="entry name" value="GH"/>
</dbReference>
<dbReference type="PANTHER" id="PTHR42732">
    <property type="entry name" value="BETA-GALACTOSIDASE"/>
    <property type="match status" value="1"/>
</dbReference>
<dbReference type="InterPro" id="IPR006104">
    <property type="entry name" value="Glyco_hydro_2_N"/>
</dbReference>
<protein>
    <submittedName>
        <fullName evidence="6">Glycosyl hydrolases family 2</fullName>
    </submittedName>
</protein>
<dbReference type="Pfam" id="PF00703">
    <property type="entry name" value="Glyco_hydro_2"/>
    <property type="match status" value="1"/>
</dbReference>
<dbReference type="EMBL" id="NIGF01000009">
    <property type="protein sequence ID" value="PQV63728.1"/>
    <property type="molecule type" value="Genomic_DNA"/>
</dbReference>
<dbReference type="SUPFAM" id="SSF51445">
    <property type="entry name" value="(Trans)glycosidases"/>
    <property type="match status" value="1"/>
</dbReference>
<evidence type="ECO:0000256" key="1">
    <source>
        <dbReference type="ARBA" id="ARBA00007401"/>
    </source>
</evidence>
<proteinExistence type="inferred from homology"/>
<gene>
    <name evidence="6" type="ORF">B1R32_10968</name>
</gene>
<dbReference type="Gene3D" id="2.60.120.260">
    <property type="entry name" value="Galactose-binding domain-like"/>
    <property type="match status" value="1"/>
</dbReference>
<keyword evidence="3" id="KW-0326">Glycosidase</keyword>
<dbReference type="SUPFAM" id="SSF49785">
    <property type="entry name" value="Galactose-binding domain-like"/>
    <property type="match status" value="1"/>
</dbReference>
<dbReference type="InterPro" id="IPR036156">
    <property type="entry name" value="Beta-gal/glucu_dom_sf"/>
</dbReference>